<dbReference type="SUPFAM" id="SSF56784">
    <property type="entry name" value="HAD-like"/>
    <property type="match status" value="1"/>
</dbReference>
<evidence type="ECO:0000313" key="12">
    <source>
        <dbReference type="Proteomes" id="UP000308768"/>
    </source>
</evidence>
<evidence type="ECO:0000313" key="11">
    <source>
        <dbReference type="EMBL" id="TKA67054.1"/>
    </source>
</evidence>
<dbReference type="GO" id="GO:0008496">
    <property type="term" value="F:mannan endo-1,6-alpha-mannosidase activity"/>
    <property type="evidence" value="ECO:0007669"/>
    <property type="project" value="UniProtKB-EC"/>
</dbReference>
<keyword evidence="7" id="KW-0472">Membrane</keyword>
<evidence type="ECO:0000256" key="10">
    <source>
        <dbReference type="SAM" id="MobiDB-lite"/>
    </source>
</evidence>
<evidence type="ECO:0000256" key="2">
    <source>
        <dbReference type="ARBA" id="ARBA00004308"/>
    </source>
</evidence>
<dbReference type="AlphaFoldDB" id="A0A4U0WU05"/>
<feature type="region of interest" description="Disordered" evidence="10">
    <location>
        <begin position="768"/>
        <end position="787"/>
    </location>
</feature>
<dbReference type="STRING" id="331657.A0A4U0WU05"/>
<name>A0A4U0WU05_9PEZI</name>
<accession>A0A4U0WU05</accession>
<dbReference type="Gene3D" id="1.50.10.20">
    <property type="match status" value="1"/>
</dbReference>
<organism evidence="11 12">
    <name type="scientific">Cryomyces minteri</name>
    <dbReference type="NCBI Taxonomy" id="331657"/>
    <lineage>
        <taxon>Eukaryota</taxon>
        <taxon>Fungi</taxon>
        <taxon>Dikarya</taxon>
        <taxon>Ascomycota</taxon>
        <taxon>Pezizomycotina</taxon>
        <taxon>Dothideomycetes</taxon>
        <taxon>Dothideomycetes incertae sedis</taxon>
        <taxon>Cryomyces</taxon>
    </lineage>
</organism>
<dbReference type="InterPro" id="IPR010036">
    <property type="entry name" value="MDP_1_eu_arc"/>
</dbReference>
<protein>
    <recommendedName>
        <fullName evidence="4">mannan endo-1,6-alpha-mannosidase</fullName>
        <ecNumber evidence="4">3.2.1.101</ecNumber>
    </recommendedName>
</protein>
<dbReference type="Gene3D" id="3.40.50.1000">
    <property type="entry name" value="HAD superfamily/HAD-like"/>
    <property type="match status" value="1"/>
</dbReference>
<feature type="compositionally biased region" description="Polar residues" evidence="10">
    <location>
        <begin position="206"/>
        <end position="215"/>
    </location>
</feature>
<dbReference type="FunFam" id="1.50.10.20:FF:000006">
    <property type="entry name" value="Mannan endo-1,6-alpha-mannosidase"/>
    <property type="match status" value="1"/>
</dbReference>
<dbReference type="InterPro" id="IPR005198">
    <property type="entry name" value="Glyco_hydro_76"/>
</dbReference>
<feature type="region of interest" description="Disordered" evidence="10">
    <location>
        <begin position="828"/>
        <end position="853"/>
    </location>
</feature>
<feature type="region of interest" description="Disordered" evidence="10">
    <location>
        <begin position="252"/>
        <end position="303"/>
    </location>
</feature>
<keyword evidence="9" id="KW-0326">Glycosidase</keyword>
<evidence type="ECO:0000256" key="5">
    <source>
        <dbReference type="ARBA" id="ARBA00022729"/>
    </source>
</evidence>
<dbReference type="GO" id="GO:0016052">
    <property type="term" value="P:carbohydrate catabolic process"/>
    <property type="evidence" value="ECO:0007669"/>
    <property type="project" value="InterPro"/>
</dbReference>
<reference evidence="11 12" key="1">
    <citation type="submission" date="2017-03" db="EMBL/GenBank/DDBJ databases">
        <title>Genomes of endolithic fungi from Antarctica.</title>
        <authorList>
            <person name="Coleine C."/>
            <person name="Masonjones S."/>
            <person name="Stajich J.E."/>
        </authorList>
    </citation>
    <scope>NUCLEOTIDE SEQUENCE [LARGE SCALE GENOMIC DNA]</scope>
    <source>
        <strain evidence="11 12">CCFEE 5187</strain>
    </source>
</reference>
<evidence type="ECO:0000256" key="7">
    <source>
        <dbReference type="ARBA" id="ARBA00023136"/>
    </source>
</evidence>
<evidence type="ECO:0000256" key="8">
    <source>
        <dbReference type="ARBA" id="ARBA00023180"/>
    </source>
</evidence>
<dbReference type="SUPFAM" id="SSF51735">
    <property type="entry name" value="NAD(P)-binding Rossmann-fold domains"/>
    <property type="match status" value="1"/>
</dbReference>
<dbReference type="EC" id="3.2.1.101" evidence="4"/>
<evidence type="ECO:0000256" key="9">
    <source>
        <dbReference type="ARBA" id="ARBA00023295"/>
    </source>
</evidence>
<keyword evidence="6" id="KW-0378">Hydrolase</keyword>
<dbReference type="Proteomes" id="UP000308768">
    <property type="component" value="Unassembled WGS sequence"/>
</dbReference>
<dbReference type="SUPFAM" id="SSF48208">
    <property type="entry name" value="Six-hairpin glycosidases"/>
    <property type="match status" value="1"/>
</dbReference>
<dbReference type="OrthoDB" id="4187847at2759"/>
<comment type="subcellular location">
    <subcellularLocation>
        <location evidence="2">Endomembrane system</location>
    </subcellularLocation>
</comment>
<dbReference type="GO" id="GO:0009272">
    <property type="term" value="P:fungal-type cell wall biogenesis"/>
    <property type="evidence" value="ECO:0007669"/>
    <property type="project" value="TreeGrafter"/>
</dbReference>
<dbReference type="InterPro" id="IPR023401">
    <property type="entry name" value="ODC_N"/>
</dbReference>
<evidence type="ECO:0000256" key="1">
    <source>
        <dbReference type="ARBA" id="ARBA00001452"/>
    </source>
</evidence>
<evidence type="ECO:0000256" key="3">
    <source>
        <dbReference type="ARBA" id="ARBA00009699"/>
    </source>
</evidence>
<dbReference type="PANTHER" id="PTHR12145:SF38">
    <property type="entry name" value="MANNAN ENDO-1,6-ALPHA-MANNOSIDASE"/>
    <property type="match status" value="1"/>
</dbReference>
<dbReference type="EMBL" id="NAJN01000953">
    <property type="protein sequence ID" value="TKA67054.1"/>
    <property type="molecule type" value="Genomic_DNA"/>
</dbReference>
<evidence type="ECO:0000256" key="6">
    <source>
        <dbReference type="ARBA" id="ARBA00022801"/>
    </source>
</evidence>
<feature type="compositionally biased region" description="Low complexity" evidence="10">
    <location>
        <begin position="259"/>
        <end position="290"/>
    </location>
</feature>
<feature type="compositionally biased region" description="Low complexity" evidence="10">
    <location>
        <begin position="828"/>
        <end position="837"/>
    </location>
</feature>
<feature type="region of interest" description="Disordered" evidence="10">
    <location>
        <begin position="206"/>
        <end position="230"/>
    </location>
</feature>
<keyword evidence="12" id="KW-1185">Reference proteome</keyword>
<evidence type="ECO:0000256" key="4">
    <source>
        <dbReference type="ARBA" id="ARBA00012350"/>
    </source>
</evidence>
<feature type="compositionally biased region" description="Low complexity" evidence="10">
    <location>
        <begin position="773"/>
        <end position="786"/>
    </location>
</feature>
<comment type="caution">
    <text evidence="11">The sequence shown here is derived from an EMBL/GenBank/DDBJ whole genome shotgun (WGS) entry which is preliminary data.</text>
</comment>
<dbReference type="Pfam" id="PF03663">
    <property type="entry name" value="Glyco_hydro_76"/>
    <property type="match status" value="1"/>
</dbReference>
<dbReference type="InterPro" id="IPR008928">
    <property type="entry name" value="6-hairpin_glycosidase_sf"/>
</dbReference>
<dbReference type="PANTHER" id="PTHR12145">
    <property type="entry name" value="MANNAN ENDO-1,6-ALPHA-MANNOSIDASE DCW1"/>
    <property type="match status" value="1"/>
</dbReference>
<comment type="similarity">
    <text evidence="3">Belongs to the glycosyl hydrolase 76 family.</text>
</comment>
<dbReference type="GO" id="GO:0016791">
    <property type="term" value="F:phosphatase activity"/>
    <property type="evidence" value="ECO:0007669"/>
    <property type="project" value="InterPro"/>
</dbReference>
<dbReference type="InterPro" id="IPR036412">
    <property type="entry name" value="HAD-like_sf"/>
</dbReference>
<dbReference type="InterPro" id="IPR023214">
    <property type="entry name" value="HAD_sf"/>
</dbReference>
<keyword evidence="8" id="KW-0325">Glycoprotein</keyword>
<gene>
    <name evidence="11" type="ORF">B0A49_05956</name>
</gene>
<dbReference type="Gene3D" id="3.30.1780.10">
    <property type="entry name" value="ornithine cyclodeaminase, domain 1"/>
    <property type="match status" value="2"/>
</dbReference>
<dbReference type="GO" id="GO:0012505">
    <property type="term" value="C:endomembrane system"/>
    <property type="evidence" value="ECO:0007669"/>
    <property type="project" value="UniProtKB-SubCell"/>
</dbReference>
<sequence length="891" mass="94919">MVDTHVSGPLKETRDGLSVKDRWGEGYGFYKDVAGVLSATRQKGILVGAASRTSAPDLAEEMLSLLRVPKSEDHPEDGGKAWKYFDYREIYPGSKTTHFKRIHKASGLDYKEMLFFDDESRNRNVEELGVVMQLVKDAIENYKEAPCCLGASSTDCSLDNMPLTILADSDVRSLLHSLSRQDILDIQQSLADALHYYSTATEENSCCSSYQPQRTSLKRKDGSTTLFMPASSSDGLGMKIVTLMAPDDTDSAQGLSRLSLSSTESSGRSSSPSIASSKTAASTSSSTTAADVPPLSISSAQSGAPRAMINAEEVTAFRTALASMMLFKKRSSVHDVSVFGAGLSHDGAMSLDEFLVESPLSRSLLQFGFTTSTMKSLVLAAAGLQIAEALQLDVNNSASIRSASSTIAYGLMKYYVSNATGANPTAVGTLPGPYYWWEAGAMWGGLVDYYAYANDTSYNNTTTQALLAQGNDDQAFWALAAMSAAEYGYPDPPSSSPQWLSLAEAVFNTMVPRWDMTTCAGGLRWQIFSSNAGYDYKNSISNGGFFQLAARLGRYTGNQTYIDWAEKIWDWSAGVGLIDRNYAVFDGTDLKINCTGVDHTQWSYNVGMYLHGAATLYNYTNGSALWESRTSGLLKASNIFFSPFPNATDVMFEPACELASTCNYDQFSFKAYLSRWMAKSAILAPYTTASVTRLLRASALAAAASCSGPDNACGAKWYVGGFDGVVGVGQQLSALETIQSLLLLNADGPVAMHEGNVKISTIAPTSSLSIPDRTAAPTPAATSRSAGLTPRDMALPAAAAAAVSLLVIDGSAATARVMSTSESSVSAASTHSTSLSSGNTPAAAPAVTRNRNTGADSARSEAWAGAAIVVAVFRSEFLRTELEGHSAWAGV</sequence>
<proteinExistence type="inferred from homology"/>
<comment type="catalytic activity">
    <reaction evidence="1">
        <text>Random hydrolysis of (1-&gt;6)-alpha-D-mannosidic linkages in unbranched (1-&gt;6)-mannans.</text>
        <dbReference type="EC" id="3.2.1.101"/>
    </reaction>
</comment>
<keyword evidence="5" id="KW-0732">Signal</keyword>
<dbReference type="InterPro" id="IPR014480">
    <property type="entry name" value="Mannan-1_6-alpha_mannosidase"/>
</dbReference>
<dbReference type="InterPro" id="IPR036291">
    <property type="entry name" value="NAD(P)-bd_dom_sf"/>
</dbReference>
<dbReference type="Pfam" id="PF12689">
    <property type="entry name" value="Acid_PPase"/>
    <property type="match status" value="1"/>
</dbReference>